<evidence type="ECO:0000313" key="2">
    <source>
        <dbReference type="Proteomes" id="UP000054870"/>
    </source>
</evidence>
<organism evidence="1 2">
    <name type="scientific">Caballeronia catudaia</name>
    <dbReference type="NCBI Taxonomy" id="1777136"/>
    <lineage>
        <taxon>Bacteria</taxon>
        <taxon>Pseudomonadati</taxon>
        <taxon>Pseudomonadota</taxon>
        <taxon>Betaproteobacteria</taxon>
        <taxon>Burkholderiales</taxon>
        <taxon>Burkholderiaceae</taxon>
        <taxon>Caballeronia</taxon>
    </lineage>
</organism>
<dbReference type="AlphaFoldDB" id="A0A158BR63"/>
<protein>
    <submittedName>
        <fullName evidence="1">Uncharacterized protein</fullName>
    </submittedName>
</protein>
<evidence type="ECO:0000313" key="1">
    <source>
        <dbReference type="EMBL" id="SAK72574.1"/>
    </source>
</evidence>
<proteinExistence type="predicted"/>
<keyword evidence="2" id="KW-1185">Reference proteome</keyword>
<sequence>MVYPRKPRFFGRRCVSPLMRRPRRCNSFGRDSIHRGWSWSESGVVLAILTDKRVLPPAADFESRTYSSVIEAQYFDQPWSLNMPTGFGRPTPSCLPVGGRIPVVHDALIIALRLLPQPGYSAERDGSVSFIASQQVNGEADIAKLQYQLNQRLGTVHHPTVRAPVRTARGGNDEEVRRGVRPSNAAPRKKWLHEPLLYGMWLFPTAVSE</sequence>
<name>A0A158BR63_9BURK</name>
<comment type="caution">
    <text evidence="1">The sequence shown here is derived from an EMBL/GenBank/DDBJ whole genome shotgun (WGS) entry which is preliminary data.</text>
</comment>
<dbReference type="EMBL" id="FCOF02000017">
    <property type="protein sequence ID" value="SAK72574.1"/>
    <property type="molecule type" value="Genomic_DNA"/>
</dbReference>
<accession>A0A158BR63</accession>
<dbReference type="Proteomes" id="UP000054870">
    <property type="component" value="Unassembled WGS sequence"/>
</dbReference>
<gene>
    <name evidence="1" type="ORF">AWB75_03905</name>
</gene>
<reference evidence="1" key="1">
    <citation type="submission" date="2016-01" db="EMBL/GenBank/DDBJ databases">
        <authorList>
            <person name="Peeters C."/>
        </authorList>
    </citation>
    <scope>NUCLEOTIDE SEQUENCE [LARGE SCALE GENOMIC DNA]</scope>
    <source>
        <strain evidence="1">LMG 29318</strain>
    </source>
</reference>